<dbReference type="EMBL" id="JACIUV010000002">
    <property type="protein sequence ID" value="MBB1116341.1"/>
    <property type="molecule type" value="Genomic_DNA"/>
</dbReference>
<feature type="domain" description="Signal transduction histidine kinase internal region" evidence="2">
    <location>
        <begin position="149"/>
        <end position="226"/>
    </location>
</feature>
<evidence type="ECO:0000313" key="3">
    <source>
        <dbReference type="EMBL" id="MBB1116341.1"/>
    </source>
</evidence>
<accession>A0A7W3YTS6</accession>
<name>A0A7W3YTS6_9GAMM</name>
<organism evidence="3 4">
    <name type="scientific">Stenotrophomonas koreensis</name>
    <dbReference type="NCBI Taxonomy" id="266128"/>
    <lineage>
        <taxon>Bacteria</taxon>
        <taxon>Pseudomonadati</taxon>
        <taxon>Pseudomonadota</taxon>
        <taxon>Gammaproteobacteria</taxon>
        <taxon>Lysobacterales</taxon>
        <taxon>Lysobacteraceae</taxon>
        <taxon>Stenotrophomonas</taxon>
    </lineage>
</organism>
<comment type="caution">
    <text evidence="3">The sequence shown here is derived from an EMBL/GenBank/DDBJ whole genome shotgun (WGS) entry which is preliminary data.</text>
</comment>
<feature type="transmembrane region" description="Helical" evidence="1">
    <location>
        <begin position="114"/>
        <end position="133"/>
    </location>
</feature>
<sequence length="341" mass="37271">MNPRPALDTLWTANGLAWTVIGGEALALILALAPGIEGDRLVWFGLNSMLVQWICLSTLGLLYLGKRRLARLKDGQLAVLGLSTLLLGTWLSVGLLWLAFSSPLRLTAGSWPELLLLSTSLALTVGLIAIAAIQNHLRLQNLAVQATRAELQALQARIRPHFLFNTLNSAVALVRSEPARAENLLIDMADLFRSALSPASTISLAQEIDLCQRYIAIEQARFGDRLQTQWHLPDPLPALVIPPLCLQPLLENAVHHGVERSHRASLIQIIGDLQPGQMIISIRNPLHAEGTQHHHGHGVGLEAVRARLAAYSEQARLETSSADGHYLARLHLPLSDQVTTR</sequence>
<feature type="transmembrane region" description="Helical" evidence="1">
    <location>
        <begin position="12"/>
        <end position="36"/>
    </location>
</feature>
<keyword evidence="1" id="KW-1133">Transmembrane helix</keyword>
<dbReference type="Gene3D" id="3.30.565.10">
    <property type="entry name" value="Histidine kinase-like ATPase, C-terminal domain"/>
    <property type="match status" value="1"/>
</dbReference>
<dbReference type="Proteomes" id="UP000550609">
    <property type="component" value="Unassembled WGS sequence"/>
</dbReference>
<dbReference type="GO" id="GO:0000155">
    <property type="term" value="F:phosphorelay sensor kinase activity"/>
    <property type="evidence" value="ECO:0007669"/>
    <property type="project" value="InterPro"/>
</dbReference>
<gene>
    <name evidence="3" type="ORF">H4O09_04570</name>
</gene>
<keyword evidence="3" id="KW-0418">Kinase</keyword>
<dbReference type="SUPFAM" id="SSF55874">
    <property type="entry name" value="ATPase domain of HSP90 chaperone/DNA topoisomerase II/histidine kinase"/>
    <property type="match status" value="1"/>
</dbReference>
<feature type="transmembrane region" description="Helical" evidence="1">
    <location>
        <begin position="42"/>
        <end position="65"/>
    </location>
</feature>
<dbReference type="InterPro" id="IPR010559">
    <property type="entry name" value="Sig_transdc_His_kin_internal"/>
</dbReference>
<dbReference type="GO" id="GO:0016020">
    <property type="term" value="C:membrane"/>
    <property type="evidence" value="ECO:0007669"/>
    <property type="project" value="InterPro"/>
</dbReference>
<dbReference type="Pfam" id="PF06580">
    <property type="entry name" value="His_kinase"/>
    <property type="match status" value="1"/>
</dbReference>
<protein>
    <submittedName>
        <fullName evidence="3">Histidine kinase</fullName>
    </submittedName>
</protein>
<proteinExistence type="predicted"/>
<evidence type="ECO:0000259" key="2">
    <source>
        <dbReference type="Pfam" id="PF06580"/>
    </source>
</evidence>
<dbReference type="InterPro" id="IPR036890">
    <property type="entry name" value="HATPase_C_sf"/>
</dbReference>
<reference evidence="3 4" key="1">
    <citation type="submission" date="2020-08" db="EMBL/GenBank/DDBJ databases">
        <title>Stenotrophomonas sp. W1S232.</title>
        <authorList>
            <person name="Deng Y."/>
        </authorList>
    </citation>
    <scope>NUCLEOTIDE SEQUENCE [LARGE SCALE GENOMIC DNA]</scope>
    <source>
        <strain evidence="3 4">W1S232</strain>
    </source>
</reference>
<dbReference type="PANTHER" id="PTHR34220:SF7">
    <property type="entry name" value="SENSOR HISTIDINE KINASE YPDA"/>
    <property type="match status" value="1"/>
</dbReference>
<evidence type="ECO:0000313" key="4">
    <source>
        <dbReference type="Proteomes" id="UP000550609"/>
    </source>
</evidence>
<dbReference type="InterPro" id="IPR050640">
    <property type="entry name" value="Bact_2-comp_sensor_kinase"/>
</dbReference>
<keyword evidence="1" id="KW-0472">Membrane</keyword>
<dbReference type="RefSeq" id="WP_182621660.1">
    <property type="nucleotide sequence ID" value="NZ_JACIUV010000002.1"/>
</dbReference>
<feature type="transmembrane region" description="Helical" evidence="1">
    <location>
        <begin position="77"/>
        <end position="99"/>
    </location>
</feature>
<evidence type="ECO:0000256" key="1">
    <source>
        <dbReference type="SAM" id="Phobius"/>
    </source>
</evidence>
<dbReference type="PANTHER" id="PTHR34220">
    <property type="entry name" value="SENSOR HISTIDINE KINASE YPDA"/>
    <property type="match status" value="1"/>
</dbReference>
<keyword evidence="1" id="KW-0812">Transmembrane</keyword>
<keyword evidence="3" id="KW-0808">Transferase</keyword>
<dbReference type="AlphaFoldDB" id="A0A7W3YTS6"/>